<reference evidence="4 5" key="1">
    <citation type="journal article" date="2004" name="Genome Res.">
        <title>The complete genome and proteome of Mycoplasma mobile.</title>
        <authorList>
            <person name="Jaffe J.D."/>
            <person name="Stange-Thomann N."/>
            <person name="Smith C."/>
            <person name="DeCaprio D."/>
            <person name="Fisher S."/>
            <person name="Butler J."/>
            <person name="Calvo S."/>
            <person name="Elkins T."/>
            <person name="FitzGerald M.G."/>
            <person name="Hafez N."/>
            <person name="Kodira C.D."/>
            <person name="Major J."/>
            <person name="Wang S."/>
            <person name="Wilkinson J."/>
            <person name="Nicol R."/>
            <person name="Nusbaum C."/>
            <person name="Birren B."/>
            <person name="Berg H.C."/>
            <person name="Church G.M."/>
        </authorList>
    </citation>
    <scope>NUCLEOTIDE SEQUENCE [LARGE SCALE GENOMIC DNA]</scope>
    <source>
        <strain evidence="5">ATCC 43663 / 163K / NCTC 11711</strain>
    </source>
</reference>
<dbReference type="eggNOG" id="COG2235">
    <property type="taxonomic scope" value="Bacteria"/>
</dbReference>
<dbReference type="PIRSF" id="PIRSF006356">
    <property type="entry name" value="Arg_deiminase"/>
    <property type="match status" value="1"/>
</dbReference>
<accession>Q6KI67</accession>
<dbReference type="PANTHER" id="PTHR47271">
    <property type="entry name" value="ARGININE DEIMINASE"/>
    <property type="match status" value="1"/>
</dbReference>
<dbReference type="EC" id="3.5.3.6" evidence="4"/>
<organism evidence="4 5">
    <name type="scientific">Mycoplasma mobile (strain ATCC 43663 / 163K / NCTC 11711)</name>
    <name type="common">Mesomycoplasma mobile</name>
    <dbReference type="NCBI Taxonomy" id="267748"/>
    <lineage>
        <taxon>Bacteria</taxon>
        <taxon>Bacillati</taxon>
        <taxon>Mycoplasmatota</taxon>
        <taxon>Mycoplasmoidales</taxon>
        <taxon>Metamycoplasmataceae</taxon>
        <taxon>Mesomycoplasma</taxon>
    </lineage>
</organism>
<evidence type="ECO:0000313" key="5">
    <source>
        <dbReference type="Proteomes" id="UP000009072"/>
    </source>
</evidence>
<evidence type="ECO:0000313" key="4">
    <source>
        <dbReference type="EMBL" id="AAT27709.1"/>
    </source>
</evidence>
<dbReference type="GO" id="GO:0016990">
    <property type="term" value="F:arginine deiminase activity"/>
    <property type="evidence" value="ECO:0007669"/>
    <property type="project" value="UniProtKB-EC"/>
</dbReference>
<feature type="active site" description="Amidino-cysteine intermediate" evidence="3">
    <location>
        <position position="398"/>
    </location>
</feature>
<dbReference type="HOGENOM" id="CLU_052662_0_1_14"/>
<dbReference type="STRING" id="267748.MMOB2230"/>
<dbReference type="PANTHER" id="PTHR47271:SF2">
    <property type="entry name" value="ARGININE DEIMINASE"/>
    <property type="match status" value="1"/>
</dbReference>
<dbReference type="Proteomes" id="UP000009072">
    <property type="component" value="Chromosome"/>
</dbReference>
<dbReference type="AlphaFoldDB" id="Q6KI67"/>
<evidence type="ECO:0000256" key="3">
    <source>
        <dbReference type="PIRSR" id="PIRSR006356-1"/>
    </source>
</evidence>
<dbReference type="KEGG" id="mmo:MMOB2230"/>
<dbReference type="SUPFAM" id="SSF55909">
    <property type="entry name" value="Pentein"/>
    <property type="match status" value="1"/>
</dbReference>
<name>Q6KI67_MYCM1</name>
<keyword evidence="5" id="KW-1185">Reference proteome</keyword>
<sequence>MKDTKDIINVFSEIGELKKVLIHTPGNELKYVSPYRLDELLFSNVLEWREAKKEHNEFIQKLKSEGVEPVELTDLVAESFEESSIKVKNDFIRQYLDEATPILDGLTKQKLLPFFLDIKHSTRKTIELMMSGITQKDISISHIERELIIDPMPNLYFSRDNFISIGNSVIISNMKYKTRKRETIFTDFIFKNHPLYKKVNMAFERKDLNNQISIIEGGDVLVYSKEILIIGISERTTMSAILELAENFKKTKRSFKKIYGVEVPKMKNLMHLDTWLTMIDYDKFIYSPNVLTDLKFWEINLDYEKISSKELHASLSEFLKLIIGKDPILIPIGGKGASQITIDIETNFVAANYLVIRPGVVIGYSRNYETQKALEGHGVKVIAFEGNQLSLGMGSSRCMSMPLIRSNLK</sequence>
<dbReference type="OrthoDB" id="9807502at2"/>
<protein>
    <submittedName>
        <fullName evidence="4">Arginine demininase</fullName>
        <ecNumber evidence="4">3.5.3.6</ecNumber>
    </submittedName>
</protein>
<evidence type="ECO:0000256" key="1">
    <source>
        <dbReference type="ARBA" id="ARBA00010206"/>
    </source>
</evidence>
<dbReference type="GO" id="GO:0019546">
    <property type="term" value="P:L-arginine deiminase pathway"/>
    <property type="evidence" value="ECO:0007669"/>
    <property type="project" value="TreeGrafter"/>
</dbReference>
<gene>
    <name evidence="4" type="primary">arcA</name>
    <name evidence="4" type="ordered locus">MMOB2230</name>
</gene>
<dbReference type="RefSeq" id="WP_011264743.1">
    <property type="nucleotide sequence ID" value="NC_006908.1"/>
</dbReference>
<dbReference type="InterPro" id="IPR003876">
    <property type="entry name" value="Arg_deiminase"/>
</dbReference>
<dbReference type="Gene3D" id="1.10.3930.10">
    <property type="entry name" value="Arginine deiminase"/>
    <property type="match status" value="1"/>
</dbReference>
<dbReference type="Gene3D" id="3.75.10.10">
    <property type="entry name" value="L-arginine/glycine Amidinotransferase, Chain A"/>
    <property type="match status" value="1"/>
</dbReference>
<dbReference type="PRINTS" id="PR01466">
    <property type="entry name" value="ARGDEIMINASE"/>
</dbReference>
<dbReference type="Pfam" id="PF02274">
    <property type="entry name" value="ADI"/>
    <property type="match status" value="1"/>
</dbReference>
<keyword evidence="2 4" id="KW-0378">Hydrolase</keyword>
<proteinExistence type="inferred from homology"/>
<evidence type="ECO:0000256" key="2">
    <source>
        <dbReference type="ARBA" id="ARBA00022801"/>
    </source>
</evidence>
<comment type="similarity">
    <text evidence="1">Belongs to the arginine deiminase family.</text>
</comment>
<dbReference type="EMBL" id="AE017308">
    <property type="protein sequence ID" value="AAT27709.1"/>
    <property type="molecule type" value="Genomic_DNA"/>
</dbReference>